<accession>F8PRG4</accession>
<gene>
    <name evidence="1" type="ORF">SERLA73DRAFT_86782</name>
</gene>
<dbReference type="Proteomes" id="UP000008063">
    <property type="component" value="Unassembled WGS sequence"/>
</dbReference>
<keyword evidence="2" id="KW-1185">Reference proteome</keyword>
<dbReference type="OMA" id="MTIMAFP"/>
<dbReference type="InParanoid" id="F8PRG4"/>
<protein>
    <submittedName>
        <fullName evidence="1">Uncharacterized protein</fullName>
    </submittedName>
</protein>
<evidence type="ECO:0000313" key="1">
    <source>
        <dbReference type="EMBL" id="EGO00587.1"/>
    </source>
</evidence>
<evidence type="ECO:0000313" key="2">
    <source>
        <dbReference type="Proteomes" id="UP000008063"/>
    </source>
</evidence>
<organism evidence="2">
    <name type="scientific">Serpula lacrymans var. lacrymans (strain S7.3)</name>
    <name type="common">Dry rot fungus</name>
    <dbReference type="NCBI Taxonomy" id="936435"/>
    <lineage>
        <taxon>Eukaryota</taxon>
        <taxon>Fungi</taxon>
        <taxon>Dikarya</taxon>
        <taxon>Basidiomycota</taxon>
        <taxon>Agaricomycotina</taxon>
        <taxon>Agaricomycetes</taxon>
        <taxon>Agaricomycetidae</taxon>
        <taxon>Boletales</taxon>
        <taxon>Coniophorineae</taxon>
        <taxon>Serpulaceae</taxon>
        <taxon>Serpula</taxon>
    </lineage>
</organism>
<proteinExistence type="predicted"/>
<dbReference type="STRING" id="936435.F8PRG4"/>
<feature type="non-terminal residue" evidence="1">
    <location>
        <position position="1"/>
    </location>
</feature>
<sequence>HGPIFLCNFAHRFVLLYGLYRRYTRVSVTDTAGPSASNLLGNLYELYQGQAAEADFKWQTRYGGIVHIKSAVGFRYINRL</sequence>
<dbReference type="HOGENOM" id="CLU_2596769_0_0_1"/>
<dbReference type="OrthoDB" id="5076166at2759"/>
<dbReference type="AlphaFoldDB" id="F8PRG4"/>
<dbReference type="EMBL" id="GL945478">
    <property type="protein sequence ID" value="EGO00587.1"/>
    <property type="molecule type" value="Genomic_DNA"/>
</dbReference>
<reference evidence="2" key="1">
    <citation type="journal article" date="2011" name="Science">
        <title>The plant cell wall-decomposing machinery underlies the functional diversity of forest fungi.</title>
        <authorList>
            <person name="Eastwood D.C."/>
            <person name="Floudas D."/>
            <person name="Binder M."/>
            <person name="Majcherczyk A."/>
            <person name="Schneider P."/>
            <person name="Aerts A."/>
            <person name="Asiegbu F.O."/>
            <person name="Baker S.E."/>
            <person name="Barry K."/>
            <person name="Bendiksby M."/>
            <person name="Blumentritt M."/>
            <person name="Coutinho P.M."/>
            <person name="Cullen D."/>
            <person name="de Vries R.P."/>
            <person name="Gathman A."/>
            <person name="Goodell B."/>
            <person name="Henrissat B."/>
            <person name="Ihrmark K."/>
            <person name="Kauserud H."/>
            <person name="Kohler A."/>
            <person name="LaButti K."/>
            <person name="Lapidus A."/>
            <person name="Lavin J.L."/>
            <person name="Lee Y.-H."/>
            <person name="Lindquist E."/>
            <person name="Lilly W."/>
            <person name="Lucas S."/>
            <person name="Morin E."/>
            <person name="Murat C."/>
            <person name="Oguiza J.A."/>
            <person name="Park J."/>
            <person name="Pisabarro A.G."/>
            <person name="Riley R."/>
            <person name="Rosling A."/>
            <person name="Salamov A."/>
            <person name="Schmidt O."/>
            <person name="Schmutz J."/>
            <person name="Skrede I."/>
            <person name="Stenlid J."/>
            <person name="Wiebenga A."/>
            <person name="Xie X."/>
            <person name="Kuees U."/>
            <person name="Hibbett D.S."/>
            <person name="Hoffmeister D."/>
            <person name="Hoegberg N."/>
            <person name="Martin F."/>
            <person name="Grigoriev I.V."/>
            <person name="Watkinson S.C."/>
        </authorList>
    </citation>
    <scope>NUCLEOTIDE SEQUENCE [LARGE SCALE GENOMIC DNA]</scope>
    <source>
        <strain evidence="2">strain S7.3</strain>
    </source>
</reference>
<name>F8PRG4_SERL3</name>